<organism evidence="2 3">
    <name type="scientific">Halobaculum saliterrae</name>
    <dbReference type="NCBI Taxonomy" id="2073113"/>
    <lineage>
        <taxon>Archaea</taxon>
        <taxon>Methanobacteriati</taxon>
        <taxon>Methanobacteriota</taxon>
        <taxon>Stenosarchaea group</taxon>
        <taxon>Halobacteria</taxon>
        <taxon>Halobacteriales</taxon>
        <taxon>Haloferacaceae</taxon>
        <taxon>Halobaculum</taxon>
    </lineage>
</organism>
<dbReference type="RefSeq" id="WP_159663641.1">
    <property type="nucleotide sequence ID" value="NZ_WUUS01000002.1"/>
</dbReference>
<evidence type="ECO:0000313" key="3">
    <source>
        <dbReference type="Proteomes" id="UP000437065"/>
    </source>
</evidence>
<dbReference type="AlphaFoldDB" id="A0A6B0T1N5"/>
<name>A0A6B0T1N5_9EURY</name>
<feature type="region of interest" description="Disordered" evidence="1">
    <location>
        <begin position="1"/>
        <end position="24"/>
    </location>
</feature>
<gene>
    <name evidence="2" type="ORF">GRX01_03925</name>
</gene>
<feature type="compositionally biased region" description="Basic and acidic residues" evidence="1">
    <location>
        <begin position="14"/>
        <end position="24"/>
    </location>
</feature>
<dbReference type="EMBL" id="WUUS01000002">
    <property type="protein sequence ID" value="MXR40499.1"/>
    <property type="molecule type" value="Genomic_DNA"/>
</dbReference>
<comment type="caution">
    <text evidence="2">The sequence shown here is derived from an EMBL/GenBank/DDBJ whole genome shotgun (WGS) entry which is preliminary data.</text>
</comment>
<proteinExistence type="predicted"/>
<keyword evidence="3" id="KW-1185">Reference proteome</keyword>
<accession>A0A6B0T1N5</accession>
<reference evidence="2 3" key="1">
    <citation type="submission" date="2019-12" db="EMBL/GenBank/DDBJ databases">
        <title>Isolation and characterization of three novel carbon monoxide-oxidizing members of Halobacteria from salione crusts and soils.</title>
        <authorList>
            <person name="Myers M.R."/>
            <person name="King G.M."/>
        </authorList>
    </citation>
    <scope>NUCLEOTIDE SEQUENCE [LARGE SCALE GENOMIC DNA]</scope>
    <source>
        <strain evidence="2 3">WSA2</strain>
    </source>
</reference>
<dbReference type="Proteomes" id="UP000437065">
    <property type="component" value="Unassembled WGS sequence"/>
</dbReference>
<protein>
    <submittedName>
        <fullName evidence="2">Uncharacterized protein</fullName>
    </submittedName>
</protein>
<sequence>MVRDPEPVTDDEIEAAREKMGEQREDIREYLADELGGDPSDYDSRAYFQDIVDDVDGSEGQAVPDGGEGSE</sequence>
<evidence type="ECO:0000313" key="2">
    <source>
        <dbReference type="EMBL" id="MXR40499.1"/>
    </source>
</evidence>
<evidence type="ECO:0000256" key="1">
    <source>
        <dbReference type="SAM" id="MobiDB-lite"/>
    </source>
</evidence>